<dbReference type="AlphaFoldDB" id="A0AB34LBY1"/>
<protein>
    <submittedName>
        <fullName evidence="1">Uncharacterized protein</fullName>
    </submittedName>
</protein>
<proteinExistence type="predicted"/>
<sequence>MVDLMLYLRKQCDNTFAFRVNVAKIKEDGNFFPNNNVSN</sequence>
<dbReference type="Proteomes" id="UP000027850">
    <property type="component" value="Unassembled WGS sequence"/>
</dbReference>
<evidence type="ECO:0000313" key="1">
    <source>
        <dbReference type="EMBL" id="KDS35349.1"/>
    </source>
</evidence>
<evidence type="ECO:0000313" key="2">
    <source>
        <dbReference type="Proteomes" id="UP000027850"/>
    </source>
</evidence>
<name>A0AB34LBY1_PARDI</name>
<organism evidence="1 2">
    <name type="scientific">Parabacteroides distasonis str. 3776 D15 i</name>
    <dbReference type="NCBI Taxonomy" id="1339342"/>
    <lineage>
        <taxon>Bacteria</taxon>
        <taxon>Pseudomonadati</taxon>
        <taxon>Bacteroidota</taxon>
        <taxon>Bacteroidia</taxon>
        <taxon>Bacteroidales</taxon>
        <taxon>Tannerellaceae</taxon>
        <taxon>Parabacteroides</taxon>
    </lineage>
</organism>
<comment type="caution">
    <text evidence="1">The sequence shown here is derived from an EMBL/GenBank/DDBJ whole genome shotgun (WGS) entry which is preliminary data.</text>
</comment>
<gene>
    <name evidence="1" type="ORF">M091_2257</name>
</gene>
<reference evidence="1 2" key="1">
    <citation type="submission" date="2014-04" db="EMBL/GenBank/DDBJ databases">
        <authorList>
            <person name="Sears C."/>
            <person name="Carroll K."/>
            <person name="Sack B.R."/>
            <person name="Qadri F."/>
            <person name="Myers L.L."/>
            <person name="Chung G.-T."/>
            <person name="Escheverria P."/>
            <person name="Fraser C.M."/>
            <person name="Sadzewicz L."/>
            <person name="Shefchek K.A."/>
            <person name="Tallon L."/>
            <person name="Das S.P."/>
            <person name="Daugherty S."/>
            <person name="Mongodin E.F."/>
        </authorList>
    </citation>
    <scope>NUCLEOTIDE SEQUENCE [LARGE SCALE GENOMIC DNA]</scope>
    <source>
        <strain evidence="1 2">3776 D15 i</strain>
    </source>
</reference>
<accession>A0AB34LBY1</accession>
<dbReference type="EMBL" id="JNHK01000094">
    <property type="protein sequence ID" value="KDS35349.1"/>
    <property type="molecule type" value="Genomic_DNA"/>
</dbReference>